<dbReference type="OMA" id="YAVIMRA"/>
<keyword evidence="2" id="KW-1185">Reference proteome</keyword>
<name>A0A068XUA7_ECHMU</name>
<dbReference type="GO" id="GO:0042149">
    <property type="term" value="P:cellular response to glucose starvation"/>
    <property type="evidence" value="ECO:0007669"/>
    <property type="project" value="TreeGrafter"/>
</dbReference>
<organism evidence="1 2">
    <name type="scientific">Echinococcus multilocularis</name>
    <name type="common">Fox tapeworm</name>
    <dbReference type="NCBI Taxonomy" id="6211"/>
    <lineage>
        <taxon>Eukaryota</taxon>
        <taxon>Metazoa</taxon>
        <taxon>Spiralia</taxon>
        <taxon>Lophotrochozoa</taxon>
        <taxon>Platyhelminthes</taxon>
        <taxon>Cestoda</taxon>
        <taxon>Eucestoda</taxon>
        <taxon>Cyclophyllidea</taxon>
        <taxon>Taeniidae</taxon>
        <taxon>Echinococcus</taxon>
    </lineage>
</organism>
<sequence length="344" mass="38533">MHSVCGGLVHSHDGLRNDVLPMQILALLQHIHYFCRLRCKLLSFFALITKCETMLCSAAKNIGSALEDLYALQSPINCLESTISPLVNIARMEVEILATALKLQCQLGDLEFINSILTLSSISYKLDQYYARDNLVPVGLPPTPLCFWLRRFYSVLLAKFTLYWYSVLRSGAINPADVQEAVSKENPDIVSQIQDFVTTNEGTNVSLFFDAYLQDFAYLGHSYVPPGAAEMYVKSSVAIPCIFTMPPAESNTLPMSEYAVIMRAVNSLLSLDASIMPREIIALHEVQLQKTFLVLKVELRIYMAVVVVDESGEQTKNAQIRNFICKLCDCIQLIDLTRSLQAWA</sequence>
<dbReference type="OrthoDB" id="18134at2759"/>
<dbReference type="GO" id="GO:0034198">
    <property type="term" value="P:cellular response to amino acid starvation"/>
    <property type="evidence" value="ECO:0007669"/>
    <property type="project" value="TreeGrafter"/>
</dbReference>
<dbReference type="GO" id="GO:0061462">
    <property type="term" value="P:protein localization to lysosome"/>
    <property type="evidence" value="ECO:0007669"/>
    <property type="project" value="TreeGrafter"/>
</dbReference>
<dbReference type="InterPro" id="IPR018544">
    <property type="entry name" value="KICS_2"/>
</dbReference>
<reference evidence="1" key="2">
    <citation type="submission" date="2015-11" db="EMBL/GenBank/DDBJ databases">
        <authorList>
            <person name="Zhang Y."/>
            <person name="Guo Z."/>
        </authorList>
    </citation>
    <scope>NUCLEOTIDE SEQUENCE</scope>
</reference>
<dbReference type="Gene3D" id="1.10.3450.30">
    <property type="match status" value="1"/>
</dbReference>
<evidence type="ECO:0000313" key="2">
    <source>
        <dbReference type="Proteomes" id="UP000017246"/>
    </source>
</evidence>
<dbReference type="SUPFAM" id="SSF160651">
    <property type="entry name" value="FLJ32549 C-terminal domain-like"/>
    <property type="match status" value="1"/>
</dbReference>
<dbReference type="InterPro" id="IPR038060">
    <property type="entry name" value="C12orf66-like_central_sf"/>
</dbReference>
<dbReference type="Pfam" id="PF09404">
    <property type="entry name" value="C12orf66_like"/>
    <property type="match status" value="1"/>
</dbReference>
<dbReference type="EMBL" id="LN902841">
    <property type="protein sequence ID" value="CDS35907.1"/>
    <property type="molecule type" value="Genomic_DNA"/>
</dbReference>
<protein>
    <submittedName>
        <fullName evidence="1">Expressed conserved protein</fullName>
    </submittedName>
</protein>
<dbReference type="AlphaFoldDB" id="A0A068XUA7"/>
<dbReference type="PANTHER" id="PTHR31581">
    <property type="entry name" value="KICSTOR COMPLEX PROTEIN C12ORF66"/>
    <property type="match status" value="1"/>
</dbReference>
<dbReference type="STRING" id="6211.A0A068XUA7"/>
<dbReference type="SUPFAM" id="SSF158548">
    <property type="entry name" value="FLJ32549 domain-like"/>
    <property type="match status" value="1"/>
</dbReference>
<dbReference type="PANTHER" id="PTHR31581:SF1">
    <property type="entry name" value="KICSTOR SUBUNIT 2"/>
    <property type="match status" value="1"/>
</dbReference>
<evidence type="ECO:0000313" key="1">
    <source>
        <dbReference type="EMBL" id="CDS35907.1"/>
    </source>
</evidence>
<dbReference type="Proteomes" id="UP000017246">
    <property type="component" value="Unassembled WGS sequence"/>
</dbReference>
<accession>A0A068XUA7</accession>
<gene>
    <name evidence="1" type="ORF">EmuJ_001186300</name>
</gene>
<dbReference type="GO" id="GO:1904262">
    <property type="term" value="P:negative regulation of TORC1 signaling"/>
    <property type="evidence" value="ECO:0007669"/>
    <property type="project" value="TreeGrafter"/>
</dbReference>
<proteinExistence type="predicted"/>
<reference evidence="1" key="1">
    <citation type="journal article" date="2013" name="Nature">
        <title>The genomes of four tapeworm species reveal adaptations to parasitism.</title>
        <authorList>
            <person name="Tsai I.J."/>
            <person name="Zarowiecki M."/>
            <person name="Holroyd N."/>
            <person name="Garciarrubio A."/>
            <person name="Sanchez-Flores A."/>
            <person name="Brooks K.L."/>
            <person name="Tracey A."/>
            <person name="Bobes R.J."/>
            <person name="Fragoso G."/>
            <person name="Sciutto E."/>
            <person name="Aslett M."/>
            <person name="Beasley H."/>
            <person name="Bennett H.M."/>
            <person name="Cai J."/>
            <person name="Camicia F."/>
            <person name="Clark R."/>
            <person name="Cucher M."/>
            <person name="De Silva N."/>
            <person name="Day T.A."/>
            <person name="Deplazes P."/>
            <person name="Estrada K."/>
            <person name="Fernandez C."/>
            <person name="Holland P.W."/>
            <person name="Hou J."/>
            <person name="Hu S."/>
            <person name="Huckvale T."/>
            <person name="Hung S.S."/>
            <person name="Kamenetzky L."/>
            <person name="Keane J.A."/>
            <person name="Kiss F."/>
            <person name="Koziol U."/>
            <person name="Lambert O."/>
            <person name="Liu K."/>
            <person name="Luo X."/>
            <person name="Luo Y."/>
            <person name="Macchiaroli N."/>
            <person name="Nichol S."/>
            <person name="Paps J."/>
            <person name="Parkinson J."/>
            <person name="Pouchkina-Stantcheva N."/>
            <person name="Riddiford N."/>
            <person name="Rosenzvit M."/>
            <person name="Salinas G."/>
            <person name="Wasmuth J.D."/>
            <person name="Zamanian M."/>
            <person name="Zheng Y."/>
            <person name="Cai X."/>
            <person name="Soberon X."/>
            <person name="Olson P.D."/>
            <person name="Laclette J.P."/>
            <person name="Brehm K."/>
            <person name="Berriman M."/>
            <person name="Garciarrubio A."/>
            <person name="Bobes R.J."/>
            <person name="Fragoso G."/>
            <person name="Sanchez-Flores A."/>
            <person name="Estrada K."/>
            <person name="Cevallos M.A."/>
            <person name="Morett E."/>
            <person name="Gonzalez V."/>
            <person name="Portillo T."/>
            <person name="Ochoa-Leyva A."/>
            <person name="Jose M.V."/>
            <person name="Sciutto E."/>
            <person name="Landa A."/>
            <person name="Jimenez L."/>
            <person name="Valdes V."/>
            <person name="Carrero J.C."/>
            <person name="Larralde C."/>
            <person name="Morales-Montor J."/>
            <person name="Limon-Lason J."/>
            <person name="Soberon X."/>
            <person name="Laclette J.P."/>
        </authorList>
    </citation>
    <scope>NUCLEOTIDE SEQUENCE [LARGE SCALE GENOMIC DNA]</scope>
</reference>